<evidence type="ECO:0008006" key="5">
    <source>
        <dbReference type="Google" id="ProtNLM"/>
    </source>
</evidence>
<name>A0AAE0YY32_9GAST</name>
<feature type="chain" id="PRO_5042194753" description="Chitin-binding type-2 domain-containing protein" evidence="2">
    <location>
        <begin position="19"/>
        <end position="270"/>
    </location>
</feature>
<evidence type="ECO:0000313" key="3">
    <source>
        <dbReference type="EMBL" id="KAK3758352.1"/>
    </source>
</evidence>
<feature type="signal peptide" evidence="2">
    <location>
        <begin position="1"/>
        <end position="18"/>
    </location>
</feature>
<dbReference type="AlphaFoldDB" id="A0AAE0YY32"/>
<gene>
    <name evidence="3" type="ORF">RRG08_004173</name>
</gene>
<evidence type="ECO:0000256" key="1">
    <source>
        <dbReference type="SAM" id="MobiDB-lite"/>
    </source>
</evidence>
<feature type="region of interest" description="Disordered" evidence="1">
    <location>
        <begin position="159"/>
        <end position="181"/>
    </location>
</feature>
<accession>A0AAE0YY32</accession>
<reference evidence="3" key="1">
    <citation type="journal article" date="2023" name="G3 (Bethesda)">
        <title>A reference genome for the long-term kleptoplast-retaining sea slug Elysia crispata morphotype clarki.</title>
        <authorList>
            <person name="Eastman K.E."/>
            <person name="Pendleton A.L."/>
            <person name="Shaikh M.A."/>
            <person name="Suttiyut T."/>
            <person name="Ogas R."/>
            <person name="Tomko P."/>
            <person name="Gavelis G."/>
            <person name="Widhalm J.R."/>
            <person name="Wisecaver J.H."/>
        </authorList>
    </citation>
    <scope>NUCLEOTIDE SEQUENCE</scope>
    <source>
        <strain evidence="3">ECLA1</strain>
    </source>
</reference>
<keyword evidence="2" id="KW-0732">Signal</keyword>
<protein>
    <recommendedName>
        <fullName evidence="5">Chitin-binding type-2 domain-containing protein</fullName>
    </recommendedName>
</protein>
<keyword evidence="4" id="KW-1185">Reference proteome</keyword>
<dbReference type="Proteomes" id="UP001283361">
    <property type="component" value="Unassembled WGS sequence"/>
</dbReference>
<proteinExistence type="predicted"/>
<sequence length="270" mass="31565">MMYQGILFLLVSVALCLGGYTPSNCYHYEDIAAKYKMRHDKSLYPANEISLVLERYPDVKNMFYADGHTHTSLPTPRVTPLSSVCPHDKFTLYSFFYANKNCHVICPDVQQVYYVQCSSAHNRNCQHCGYVGRGVSKCVEDFQYRYVWAYCTHAVVTPDPHPHPHPQPKPKPAPIPIDPSHRTSNPFTPIEHFKPVSILAEPLIPNPRLSRYPYPTSYHYHDPWRNRVYRTQVRSNRWRRSYHSRPKQYGTIERMALYLPFHCSCKTYTC</sequence>
<comment type="caution">
    <text evidence="3">The sequence shown here is derived from an EMBL/GenBank/DDBJ whole genome shotgun (WGS) entry which is preliminary data.</text>
</comment>
<evidence type="ECO:0000256" key="2">
    <source>
        <dbReference type="SAM" id="SignalP"/>
    </source>
</evidence>
<dbReference type="EMBL" id="JAWDGP010005274">
    <property type="protein sequence ID" value="KAK3758352.1"/>
    <property type="molecule type" value="Genomic_DNA"/>
</dbReference>
<evidence type="ECO:0000313" key="4">
    <source>
        <dbReference type="Proteomes" id="UP001283361"/>
    </source>
</evidence>
<organism evidence="3 4">
    <name type="scientific">Elysia crispata</name>
    <name type="common">lettuce slug</name>
    <dbReference type="NCBI Taxonomy" id="231223"/>
    <lineage>
        <taxon>Eukaryota</taxon>
        <taxon>Metazoa</taxon>
        <taxon>Spiralia</taxon>
        <taxon>Lophotrochozoa</taxon>
        <taxon>Mollusca</taxon>
        <taxon>Gastropoda</taxon>
        <taxon>Heterobranchia</taxon>
        <taxon>Euthyneura</taxon>
        <taxon>Panpulmonata</taxon>
        <taxon>Sacoglossa</taxon>
        <taxon>Placobranchoidea</taxon>
        <taxon>Plakobranchidae</taxon>
        <taxon>Elysia</taxon>
    </lineage>
</organism>